<feature type="chain" id="PRO_5041291905" evidence="1">
    <location>
        <begin position="20"/>
        <end position="255"/>
    </location>
</feature>
<dbReference type="InterPro" id="IPR001646">
    <property type="entry name" value="5peptide_repeat"/>
</dbReference>
<organism evidence="2">
    <name type="scientific">Roseihalotalea indica</name>
    <dbReference type="NCBI Taxonomy" id="2867963"/>
    <lineage>
        <taxon>Bacteria</taxon>
        <taxon>Pseudomonadati</taxon>
        <taxon>Bacteroidota</taxon>
        <taxon>Cytophagia</taxon>
        <taxon>Cytophagales</taxon>
        <taxon>Catalimonadaceae</taxon>
        <taxon>Roseihalotalea</taxon>
    </lineage>
</organism>
<dbReference type="AlphaFoldDB" id="A0AA49JF53"/>
<reference evidence="2" key="1">
    <citation type="journal article" date="2023" name="Comput. Struct. Biotechnol. J.">
        <title>Discovery of a novel marine Bacteroidetes with a rich repertoire of carbohydrate-active enzymes.</title>
        <authorList>
            <person name="Chen B."/>
            <person name="Liu G."/>
            <person name="Chen Q."/>
            <person name="Wang H."/>
            <person name="Liu L."/>
            <person name="Tang K."/>
        </authorList>
    </citation>
    <scope>NUCLEOTIDE SEQUENCE</scope>
    <source>
        <strain evidence="2">TK19036</strain>
    </source>
</reference>
<keyword evidence="1" id="KW-0732">Signal</keyword>
<feature type="signal peptide" evidence="1">
    <location>
        <begin position="1"/>
        <end position="19"/>
    </location>
</feature>
<accession>A0AA49JF53</accession>
<protein>
    <submittedName>
        <fullName evidence="2">Pentapeptide repeat-containing protein</fullName>
    </submittedName>
</protein>
<name>A0AA49JF53_9BACT</name>
<dbReference type="EMBL" id="CP120682">
    <property type="protein sequence ID" value="WKN38873.1"/>
    <property type="molecule type" value="Genomic_DNA"/>
</dbReference>
<reference evidence="2" key="2">
    <citation type="journal article" date="2024" name="Antonie Van Leeuwenhoek">
        <title>Roseihalotalea indica gen. nov., sp. nov., a halophilic Bacteroidetes from mesopelagic Southwest Indian Ocean with higher carbohydrate metabolic potential.</title>
        <authorList>
            <person name="Chen B."/>
            <person name="Zhang M."/>
            <person name="Lin D."/>
            <person name="Ye J."/>
            <person name="Tang K."/>
        </authorList>
    </citation>
    <scope>NUCLEOTIDE SEQUENCE</scope>
    <source>
        <strain evidence="2">TK19036</strain>
    </source>
</reference>
<gene>
    <name evidence="2" type="ORF">K4G66_09175</name>
</gene>
<dbReference type="Gene3D" id="2.160.20.80">
    <property type="entry name" value="E3 ubiquitin-protein ligase SopA"/>
    <property type="match status" value="1"/>
</dbReference>
<sequence length="255" mass="29389">MRLLFIPALLLACVSFSYAQQRVDARDIIQQINQGEAVSYENVEIVGDLDLTNLDNRRQTESSKGWFGNSNDTYESTVENSISFVNCTFLDDVIAYYHEDDDEDTFIAHFEGDAIFRKCTFRQASEFKYSEFSEDADFSGSVFEEEANFKYAEFSEAPTFASTVFEDDANFKYAEFPEETNFTAAVFDEEANFKYAEFPQGASFEESVFNDLANFKYAKFRTPLNMQNVSFNGDEDFKYTKVDGRNFTSYLLNNR</sequence>
<evidence type="ECO:0000256" key="1">
    <source>
        <dbReference type="SAM" id="SignalP"/>
    </source>
</evidence>
<evidence type="ECO:0000313" key="2">
    <source>
        <dbReference type="EMBL" id="WKN38873.1"/>
    </source>
</evidence>
<dbReference type="Pfam" id="PF13576">
    <property type="entry name" value="Pentapeptide_3"/>
    <property type="match status" value="2"/>
</dbReference>
<proteinExistence type="predicted"/>